<dbReference type="InterPro" id="IPR037524">
    <property type="entry name" value="PA14/GLEYA"/>
</dbReference>
<feature type="region of interest" description="Disordered" evidence="1">
    <location>
        <begin position="685"/>
        <end position="710"/>
    </location>
</feature>
<feature type="compositionally biased region" description="Polar residues" evidence="1">
    <location>
        <begin position="1573"/>
        <end position="1584"/>
    </location>
</feature>
<feature type="region of interest" description="Disordered" evidence="1">
    <location>
        <begin position="1742"/>
        <end position="1765"/>
    </location>
</feature>
<feature type="region of interest" description="Disordered" evidence="1">
    <location>
        <begin position="292"/>
        <end position="311"/>
    </location>
</feature>
<evidence type="ECO:0000256" key="3">
    <source>
        <dbReference type="SAM" id="SignalP"/>
    </source>
</evidence>
<feature type="compositionally biased region" description="Polar residues" evidence="1">
    <location>
        <begin position="2209"/>
        <end position="2219"/>
    </location>
</feature>
<feature type="region of interest" description="Disordered" evidence="1">
    <location>
        <begin position="2189"/>
        <end position="2219"/>
    </location>
</feature>
<feature type="compositionally biased region" description="Polar residues" evidence="1">
    <location>
        <begin position="1408"/>
        <end position="1424"/>
    </location>
</feature>
<feature type="compositionally biased region" description="Polar residues" evidence="1">
    <location>
        <begin position="1353"/>
        <end position="1384"/>
    </location>
</feature>
<protein>
    <submittedName>
        <fullName evidence="5">CIC11C00000005420</fullName>
    </submittedName>
</protein>
<dbReference type="GO" id="GO:0007155">
    <property type="term" value="P:cell adhesion"/>
    <property type="evidence" value="ECO:0007669"/>
    <property type="project" value="InterPro"/>
</dbReference>
<feature type="compositionally biased region" description="Low complexity" evidence="1">
    <location>
        <begin position="1622"/>
        <end position="1643"/>
    </location>
</feature>
<feature type="region of interest" description="Disordered" evidence="1">
    <location>
        <begin position="326"/>
        <end position="345"/>
    </location>
</feature>
<dbReference type="Pfam" id="PF10528">
    <property type="entry name" value="GLEYA"/>
    <property type="match status" value="1"/>
</dbReference>
<reference evidence="5 6" key="1">
    <citation type="submission" date="2016-10" db="EMBL/GenBank/DDBJ databases">
        <authorList>
            <person name="de Groot N.N."/>
        </authorList>
    </citation>
    <scope>NUCLEOTIDE SEQUENCE [LARGE SCALE GENOMIC DNA]</scope>
    <source>
        <strain evidence="5 6">PYCC 4715</strain>
    </source>
</reference>
<feature type="compositionally biased region" description="Low complexity" evidence="1">
    <location>
        <begin position="1715"/>
        <end position="1730"/>
    </location>
</feature>
<feature type="compositionally biased region" description="Polar residues" evidence="1">
    <location>
        <begin position="1283"/>
        <end position="1294"/>
    </location>
</feature>
<evidence type="ECO:0000313" key="6">
    <source>
        <dbReference type="Proteomes" id="UP000182259"/>
    </source>
</evidence>
<evidence type="ECO:0000256" key="2">
    <source>
        <dbReference type="SAM" id="Phobius"/>
    </source>
</evidence>
<dbReference type="SUPFAM" id="SSF141571">
    <property type="entry name" value="Pentapeptide repeat-like"/>
    <property type="match status" value="2"/>
</dbReference>
<feature type="region of interest" description="Disordered" evidence="1">
    <location>
        <begin position="1279"/>
        <end position="1646"/>
    </location>
</feature>
<evidence type="ECO:0000259" key="4">
    <source>
        <dbReference type="PROSITE" id="PS51820"/>
    </source>
</evidence>
<feature type="chain" id="PRO_5013221954" evidence="3">
    <location>
        <begin position="19"/>
        <end position="2305"/>
    </location>
</feature>
<keyword evidence="2" id="KW-0472">Membrane</keyword>
<dbReference type="InterPro" id="IPR008440">
    <property type="entry name" value="Agglutinin-like_ALS_rpt"/>
</dbReference>
<dbReference type="EMBL" id="LT635764">
    <property type="protein sequence ID" value="SGZ49836.1"/>
    <property type="molecule type" value="Genomic_DNA"/>
</dbReference>
<feature type="compositionally biased region" description="Polar residues" evidence="1">
    <location>
        <begin position="1508"/>
        <end position="1529"/>
    </location>
</feature>
<feature type="compositionally biased region" description="Polar residues" evidence="1">
    <location>
        <begin position="2120"/>
        <end position="2131"/>
    </location>
</feature>
<keyword evidence="2" id="KW-0812">Transmembrane</keyword>
<feature type="region of interest" description="Disordered" evidence="1">
    <location>
        <begin position="1930"/>
        <end position="1950"/>
    </location>
</feature>
<dbReference type="Pfam" id="PF05792">
    <property type="entry name" value="Candida_ALS"/>
    <property type="match status" value="7"/>
</dbReference>
<feature type="compositionally biased region" description="Polar residues" evidence="1">
    <location>
        <begin position="1755"/>
        <end position="1765"/>
    </location>
</feature>
<keyword evidence="2" id="KW-1133">Transmembrane helix</keyword>
<dbReference type="SUPFAM" id="SSF56988">
    <property type="entry name" value="Anthrax protective antigen"/>
    <property type="match status" value="1"/>
</dbReference>
<feature type="signal peptide" evidence="3">
    <location>
        <begin position="1"/>
        <end position="18"/>
    </location>
</feature>
<dbReference type="PANTHER" id="PTHR34008:SF2">
    <property type="entry name" value="REPETITIVE PROLINE-RICH CELL WALL PROTEIN 1"/>
    <property type="match status" value="1"/>
</dbReference>
<feature type="region of interest" description="Disordered" evidence="1">
    <location>
        <begin position="1697"/>
        <end position="1730"/>
    </location>
</feature>
<proteinExistence type="predicted"/>
<feature type="domain" description="PA14" evidence="4">
    <location>
        <begin position="43"/>
        <end position="210"/>
    </location>
</feature>
<gene>
    <name evidence="5" type="ORF">SAMEA4029009_CIC11G00000005420</name>
</gene>
<feature type="region of interest" description="Disordered" evidence="1">
    <location>
        <begin position="2099"/>
        <end position="2133"/>
    </location>
</feature>
<dbReference type="PROSITE" id="PS51820">
    <property type="entry name" value="PA14"/>
    <property type="match status" value="1"/>
</dbReference>
<dbReference type="Gene3D" id="2.60.120.1560">
    <property type="match status" value="1"/>
</dbReference>
<name>A0A1L0D030_9ASCO</name>
<dbReference type="PANTHER" id="PTHR34008">
    <property type="entry name" value="REPETITIVE PROLINE-RICH CELL WALL PROTEIN 1"/>
    <property type="match status" value="1"/>
</dbReference>
<organism evidence="5 6">
    <name type="scientific">Sungouiella intermedia</name>
    <dbReference type="NCBI Taxonomy" id="45354"/>
    <lineage>
        <taxon>Eukaryota</taxon>
        <taxon>Fungi</taxon>
        <taxon>Dikarya</taxon>
        <taxon>Ascomycota</taxon>
        <taxon>Saccharomycotina</taxon>
        <taxon>Pichiomycetes</taxon>
        <taxon>Metschnikowiaceae</taxon>
        <taxon>Sungouiella</taxon>
    </lineage>
</organism>
<evidence type="ECO:0000256" key="1">
    <source>
        <dbReference type="SAM" id="MobiDB-lite"/>
    </source>
</evidence>
<feature type="transmembrane region" description="Helical" evidence="2">
    <location>
        <begin position="2288"/>
        <end position="2304"/>
    </location>
</feature>
<feature type="compositionally biased region" description="Polar residues" evidence="1">
    <location>
        <begin position="1701"/>
        <end position="1714"/>
    </location>
</feature>
<feature type="compositionally biased region" description="Basic and acidic residues" evidence="1">
    <location>
        <begin position="2107"/>
        <end position="2119"/>
    </location>
</feature>
<evidence type="ECO:0000313" key="5">
    <source>
        <dbReference type="EMBL" id="SGZ49836.1"/>
    </source>
</evidence>
<sequence>MSGLFLLCLHLLAVVVIADTGGCVPDSLTGNGFKVNFYRYGLNDPVGWTKGFFETGYKANGIFASLPIVSDINFLFDAVFNKVVSGTIYGVPLSISNYTIELSGFFLPQVSGDYTFYLNADNGASLQFGAGTSCCNDPLGSITGDFSIDTLGPAGGGGNVDANSNTATFSLVAGTYYPIKIVTFNWLGNGGLKLYYIDPNNNQVSTFSNVVYQATFSDGACFTTVTTTWGNVFSSTTTITNHQMNTVLVGVPSSTTTLTTTWSGSRTSTTTVGGSDGTRTVIVEVPSSTTTLTTTWSGSRTSTTTVGGSDGTRTVIVEVPSSTTTLTTTWSGSRTSTTTVGGSDGTRTVIVEVPSTDGTQTVIVEVPSSTTTFQLTWDQDYTSTVTIPGADGTQTVIVEVPSSTTTFQLTWDQDYTSTVTIPGADGTQTVIVEVPSSTTTFQLTWDQDYTSTVTIPGADGTQTVIIEVPRSTFTETLTWSETYEFTTTMPGPGGRVDLIIYVTIPTPYSSEQSLREELLSFDAPEETSSLFSDPVSTPEKVSSAISESSGFELSLSAETSSAATLETSSTLIDESLSSSSLESSASPSFSASSSGIVKTSSEAYGSSHLELSHSSKQELAFSSAALLHSVDGEYSINSQTSFTAETIDALSSSVNGESSSSSELFFSATASQNFSATGNIASSISEDSSVDSYGSSTSEEELITSSDLPSSSANEELDVIFNHSSELSSGVLSSSVVESFSASSDVSELSVLSVSNTAIFVAPTTLSSAAIQESFESYVTSSEENSDPGAPHSDYFFESESHFSQSFTSSDSIDFTTHEVSLVSGYVSDAKPLSEAISAVEVDSSSLISGPYETERSFTSESVLWTSSALIQTDPDLGTAVSSILSTSTDEINWSTDSSFQDLSISDNLSTASSVESPSSEDETFSSSVLRELETSITASSSASLSAELTSSGLGHLASVSLNLSELVSVEKKSSLHISFVTSDLSASDFTSIVASDSETSDYFSGGYHAPSSSVSVSTASDEEVTDTILPRTLKGPSTVVSNYPGWQLTSEALPDSTSGISSDTISDTEISTSSYTMVTEASISHSSVDNYLISGSFTSSSSISNSVSSASDSAISESFISESSFQGPFVSDSTFLESRPSLPSISLPSDSSISGFSESGSEVSVASTSDTSVSDSLVSDSLVSTLSGFPQSDSLVYSSDLDSSFIEGTDSKETGYLPSHDLDLDSFLSAYSVSFEETESTSIYYPHSVDGPYYVVSEYSGWPIVSLTSILTDLATDDAPNPTLSDPTLSDPTLSDPKLTDPALSDPALSDPALSDPTLSDPTLSDPALSDPALTDPTLSDPTLSDPALTDPTLSDPTLSDPTLSDPTLSDPTLSDPTLSDPTLTDPALSDPTLSDPALTDPALTDPTLSDPTLSDPTLSDPTLTDPALSDPALSDPALTDPTLSDPALSDPTLSDPALSDPTLSDPTLTDPALSDPALSDPALSDPTLSDPALSDPTLSDPALSDPTLSDPTLSDPTLSDPTLSDPTLTDPALSDPTLSDPALSDPTLSDPTLSDPALSDPALSDPALTDPTLSDPTLSDPTLSDPKLTDPALSDPTLSDPKLTDPALSDPALSDPALSDPTLSDPALTDPTLTDPTLSDSFLPDSSVLVSPAETKSTSIYYPHSVDGPYYVVSEYSGWPIVSLTSILTDLATDDAPNPTLSDPSLTDPSLTDPTLSDPALSDSSLPDSSVLDTSASSLLVPGSSSPAYSDPSELTTSSVYGSQVSGSKTSVQIDSDIAGYSSFDFVSSSRMPDYSVSSVKTESTSIYYPHSVDGPYSVVSEYSGWPITSSTSNSASDTSQLTSSLSYIASFSKSSIENQLGDLSTVDLSFPTAFHLSQLTLDVYNRGGWNISYSLPRLSQFDTYDSTASVVSNTEIRETALIGEDSVSTDPLNAASTTNGNSIPTGVNLDADRSSLGELTSSFSESANEHCSSVESGSLSESSSFPSVTDGIDSRASNIVVADTSTDLSFSLSKFTGVDITHVIESLDISGTGVPNSLEDSIYHSTASVSGTTLAVSASTKSGSGESTEVDRSSATIIAPLNLAITVSTLLVHSDGGDNSGAKTESEHNVSGDHNKTLTSDSKLPSATKTERTHVSSLSFDIAISASSDTHLLLSLSGSIRLSGTDSSEETAYASDVMIATEALQNGTTSTPSVGEASDTNKADAGNSSKSNRTKTITIPKSRLLSDVDISSPTNNAQNSQEFGVTTQSVYDGPSQTVNSGSQATSGNPVVEVASSAASVVSPNIVFYVLIMLFVSLPWLIL</sequence>
<dbReference type="Gene3D" id="2.160.20.80">
    <property type="entry name" value="E3 ubiquitin-protein ligase SopA"/>
    <property type="match status" value="1"/>
</dbReference>
<dbReference type="InterPro" id="IPR018871">
    <property type="entry name" value="GLEYA_adhesin_domain"/>
</dbReference>
<feature type="compositionally biased region" description="Low complexity" evidence="1">
    <location>
        <begin position="685"/>
        <end position="697"/>
    </location>
</feature>
<dbReference type="Proteomes" id="UP000182259">
    <property type="component" value="Chromosome I"/>
</dbReference>
<accession>A0A1L0D030</accession>
<keyword evidence="3" id="KW-0732">Signal</keyword>
<feature type="compositionally biased region" description="Polar residues" evidence="1">
    <location>
        <begin position="1930"/>
        <end position="1948"/>
    </location>
</feature>